<name>A0ABW3AWX8_9SPHI</name>
<dbReference type="InterPro" id="IPR050623">
    <property type="entry name" value="Glucan_succinyl_AcylTrfase"/>
</dbReference>
<feature type="transmembrane region" description="Helical" evidence="1">
    <location>
        <begin position="221"/>
        <end position="239"/>
    </location>
</feature>
<feature type="transmembrane region" description="Helical" evidence="1">
    <location>
        <begin position="328"/>
        <end position="350"/>
    </location>
</feature>
<feature type="transmembrane region" description="Helical" evidence="1">
    <location>
        <begin position="187"/>
        <end position="209"/>
    </location>
</feature>
<feature type="transmembrane region" description="Helical" evidence="1">
    <location>
        <begin position="148"/>
        <end position="166"/>
    </location>
</feature>
<keyword evidence="1" id="KW-0472">Membrane</keyword>
<evidence type="ECO:0000313" key="4">
    <source>
        <dbReference type="Proteomes" id="UP001597010"/>
    </source>
</evidence>
<feature type="transmembrane region" description="Helical" evidence="1">
    <location>
        <begin position="356"/>
        <end position="380"/>
    </location>
</feature>
<comment type="caution">
    <text evidence="3">The sequence shown here is derived from an EMBL/GenBank/DDBJ whole genome shotgun (WGS) entry which is preliminary data.</text>
</comment>
<sequence>MPALTPPTITTQAKTEKLFYIDNIRILLTILVILHHACVCYGAPGGWYYKEQTATVGALIPMTMFVSLNQSFFMGFFFLLSGFFTYSSYHRKGALRFFTDRLVRLGIPLIFYSFIFSPVLSYLVYYFAEGSPISLWQYLSGYNNWIEFGVLWFVAALLLFTLAYIFGRKLFIPFTKAPLPTPGTKGIFLFSIAIGVISFLIRIKLPVGWVLRPVGFQPGHFSQYIALFIIGLLASKNNWLHQLSFKTGQKMLRVALYALWFFPVFFIIRTKLNMPIAWYSGGFHWQALLYAVWEQCIGFAIITAILTYGKRYWNTSSYILNILSRKAFAVYILHPLPLIGLSLILRNWAVDPAIKLLVVAPLGVAGSFLLAWAVLLVPAVKRII</sequence>
<reference evidence="4" key="1">
    <citation type="journal article" date="2019" name="Int. J. Syst. Evol. Microbiol.">
        <title>The Global Catalogue of Microorganisms (GCM) 10K type strain sequencing project: providing services to taxonomists for standard genome sequencing and annotation.</title>
        <authorList>
            <consortium name="The Broad Institute Genomics Platform"/>
            <consortium name="The Broad Institute Genome Sequencing Center for Infectious Disease"/>
            <person name="Wu L."/>
            <person name="Ma J."/>
        </authorList>
    </citation>
    <scope>NUCLEOTIDE SEQUENCE [LARGE SCALE GENOMIC DNA]</scope>
    <source>
        <strain evidence="4">CCUG 61484</strain>
    </source>
</reference>
<feature type="transmembrane region" description="Helical" evidence="1">
    <location>
        <begin position="64"/>
        <end position="86"/>
    </location>
</feature>
<accession>A0ABW3AWX8</accession>
<keyword evidence="3" id="KW-0012">Acyltransferase</keyword>
<evidence type="ECO:0000313" key="3">
    <source>
        <dbReference type="EMBL" id="MFD0795581.1"/>
    </source>
</evidence>
<evidence type="ECO:0000256" key="1">
    <source>
        <dbReference type="SAM" id="Phobius"/>
    </source>
</evidence>
<evidence type="ECO:0000259" key="2">
    <source>
        <dbReference type="Pfam" id="PF01757"/>
    </source>
</evidence>
<keyword evidence="4" id="KW-1185">Reference proteome</keyword>
<dbReference type="EMBL" id="JBHTHZ010000014">
    <property type="protein sequence ID" value="MFD0795581.1"/>
    <property type="molecule type" value="Genomic_DNA"/>
</dbReference>
<gene>
    <name evidence="3" type="ORF">ACFQZX_18310</name>
</gene>
<dbReference type="GO" id="GO:0016746">
    <property type="term" value="F:acyltransferase activity"/>
    <property type="evidence" value="ECO:0007669"/>
    <property type="project" value="UniProtKB-KW"/>
</dbReference>
<feature type="transmembrane region" description="Helical" evidence="1">
    <location>
        <begin position="251"/>
        <end position="268"/>
    </location>
</feature>
<dbReference type="PANTHER" id="PTHR36927:SF4">
    <property type="entry name" value="BLR5718 PROTEIN"/>
    <property type="match status" value="1"/>
</dbReference>
<protein>
    <submittedName>
        <fullName evidence="3">Acyltransferase family protein</fullName>
    </submittedName>
</protein>
<feature type="transmembrane region" description="Helical" evidence="1">
    <location>
        <begin position="24"/>
        <end position="44"/>
    </location>
</feature>
<dbReference type="PANTHER" id="PTHR36927">
    <property type="entry name" value="BLR4337 PROTEIN"/>
    <property type="match status" value="1"/>
</dbReference>
<feature type="transmembrane region" description="Helical" evidence="1">
    <location>
        <begin position="288"/>
        <end position="308"/>
    </location>
</feature>
<organism evidence="3 4">
    <name type="scientific">Mucilaginibacter litoreus</name>
    <dbReference type="NCBI Taxonomy" id="1048221"/>
    <lineage>
        <taxon>Bacteria</taxon>
        <taxon>Pseudomonadati</taxon>
        <taxon>Bacteroidota</taxon>
        <taxon>Sphingobacteriia</taxon>
        <taxon>Sphingobacteriales</taxon>
        <taxon>Sphingobacteriaceae</taxon>
        <taxon>Mucilaginibacter</taxon>
    </lineage>
</organism>
<proteinExistence type="predicted"/>
<dbReference type="Proteomes" id="UP001597010">
    <property type="component" value="Unassembled WGS sequence"/>
</dbReference>
<dbReference type="RefSeq" id="WP_377118115.1">
    <property type="nucleotide sequence ID" value="NZ_JBHTHZ010000014.1"/>
</dbReference>
<keyword evidence="3" id="KW-0808">Transferase</keyword>
<dbReference type="InterPro" id="IPR002656">
    <property type="entry name" value="Acyl_transf_3_dom"/>
</dbReference>
<keyword evidence="1" id="KW-0812">Transmembrane</keyword>
<keyword evidence="1" id="KW-1133">Transmembrane helix</keyword>
<dbReference type="Pfam" id="PF01757">
    <property type="entry name" value="Acyl_transf_3"/>
    <property type="match status" value="1"/>
</dbReference>
<feature type="transmembrane region" description="Helical" evidence="1">
    <location>
        <begin position="107"/>
        <end position="128"/>
    </location>
</feature>
<feature type="domain" description="Acyltransferase 3" evidence="2">
    <location>
        <begin position="20"/>
        <end position="372"/>
    </location>
</feature>